<protein>
    <submittedName>
        <fullName evidence="1">Uncharacterized protein</fullName>
    </submittedName>
</protein>
<accession>A0A0K1PXV6</accession>
<evidence type="ECO:0000313" key="2">
    <source>
        <dbReference type="Proteomes" id="UP000064967"/>
    </source>
</evidence>
<gene>
    <name evidence="1" type="ORF">AKJ09_05006</name>
</gene>
<dbReference type="KEGG" id="llu:AKJ09_05006"/>
<sequence length="40" mass="4657">MGVRRKNHWAGRSLRRVIRAGAARKYTDGGDDECKRPRYP</sequence>
<name>A0A0K1PXV6_9BACT</name>
<organism evidence="1 2">
    <name type="scientific">Labilithrix luteola</name>
    <dbReference type="NCBI Taxonomy" id="1391654"/>
    <lineage>
        <taxon>Bacteria</taxon>
        <taxon>Pseudomonadati</taxon>
        <taxon>Myxococcota</taxon>
        <taxon>Polyangia</taxon>
        <taxon>Polyangiales</taxon>
        <taxon>Labilitrichaceae</taxon>
        <taxon>Labilithrix</taxon>
    </lineage>
</organism>
<dbReference type="EMBL" id="CP012333">
    <property type="protein sequence ID" value="AKU98342.1"/>
    <property type="molecule type" value="Genomic_DNA"/>
</dbReference>
<keyword evidence="2" id="KW-1185">Reference proteome</keyword>
<dbReference type="Proteomes" id="UP000064967">
    <property type="component" value="Chromosome"/>
</dbReference>
<reference evidence="1 2" key="1">
    <citation type="submission" date="2015-08" db="EMBL/GenBank/DDBJ databases">
        <authorList>
            <person name="Babu N.S."/>
            <person name="Beckwith C.J."/>
            <person name="Beseler K.G."/>
            <person name="Brison A."/>
            <person name="Carone J.V."/>
            <person name="Caskin T.P."/>
            <person name="Diamond M."/>
            <person name="Durham M.E."/>
            <person name="Foxe J.M."/>
            <person name="Go M."/>
            <person name="Henderson B.A."/>
            <person name="Jones I.B."/>
            <person name="McGettigan J.A."/>
            <person name="Micheletti S.J."/>
            <person name="Nasrallah M.E."/>
            <person name="Ortiz D."/>
            <person name="Piller C.R."/>
            <person name="Privatt S.R."/>
            <person name="Schneider S.L."/>
            <person name="Sharp S."/>
            <person name="Smith T.C."/>
            <person name="Stanton J.D."/>
            <person name="Ullery H.E."/>
            <person name="Wilson R.J."/>
            <person name="Serrano M.G."/>
            <person name="Buck G."/>
            <person name="Lee V."/>
            <person name="Wang Y."/>
            <person name="Carvalho R."/>
            <person name="Voegtly L."/>
            <person name="Shi R."/>
            <person name="Duckworth R."/>
            <person name="Johnson A."/>
            <person name="Loviza R."/>
            <person name="Walstead R."/>
            <person name="Shah Z."/>
            <person name="Kiflezghi M."/>
            <person name="Wade K."/>
            <person name="Ball S.L."/>
            <person name="Bradley K.W."/>
            <person name="Asai D.J."/>
            <person name="Bowman C.A."/>
            <person name="Russell D.A."/>
            <person name="Pope W.H."/>
            <person name="Jacobs-Sera D."/>
            <person name="Hendrix R.W."/>
            <person name="Hatfull G.F."/>
        </authorList>
    </citation>
    <scope>NUCLEOTIDE SEQUENCE [LARGE SCALE GENOMIC DNA]</scope>
    <source>
        <strain evidence="1 2">DSM 27648</strain>
    </source>
</reference>
<proteinExistence type="predicted"/>
<dbReference type="AlphaFoldDB" id="A0A0K1PXV6"/>
<evidence type="ECO:0000313" key="1">
    <source>
        <dbReference type="EMBL" id="AKU98342.1"/>
    </source>
</evidence>